<name>A0A939KR32_9PROT</name>
<evidence type="ECO:0000256" key="6">
    <source>
        <dbReference type="HAMAP-Rule" id="MF_00229"/>
    </source>
</evidence>
<dbReference type="NCBIfam" id="NF006871">
    <property type="entry name" value="PRK09367.1"/>
    <property type="match status" value="1"/>
</dbReference>
<evidence type="ECO:0000256" key="5">
    <source>
        <dbReference type="ARBA" id="ARBA00049269"/>
    </source>
</evidence>
<keyword evidence="4 6" id="KW-0456">Lyase</keyword>
<keyword evidence="11" id="KW-1185">Reference proteome</keyword>
<dbReference type="FunFam" id="1.20.200.10:FF:000003">
    <property type="entry name" value="Histidine ammonia-lyase"/>
    <property type="match status" value="1"/>
</dbReference>
<comment type="catalytic activity">
    <reaction evidence="5 6 8">
        <text>L-histidine = trans-urocanate + NH4(+)</text>
        <dbReference type="Rhea" id="RHEA:21232"/>
        <dbReference type="ChEBI" id="CHEBI:17771"/>
        <dbReference type="ChEBI" id="CHEBI:28938"/>
        <dbReference type="ChEBI" id="CHEBI:57595"/>
        <dbReference type="EC" id="4.3.1.3"/>
    </reaction>
</comment>
<feature type="cross-link" description="5-imidazolinone (Ala-Gly)" evidence="6">
    <location>
        <begin position="144"/>
        <end position="146"/>
    </location>
</feature>
<feature type="modified residue" description="2,3-didehydroalanine (Ser)" evidence="6">
    <location>
        <position position="145"/>
    </location>
</feature>
<evidence type="ECO:0000256" key="9">
    <source>
        <dbReference type="RuleBase" id="RU004480"/>
    </source>
</evidence>
<dbReference type="PANTHER" id="PTHR10362">
    <property type="entry name" value="HISTIDINE AMMONIA-LYASE"/>
    <property type="match status" value="1"/>
</dbReference>
<evidence type="ECO:0000313" key="11">
    <source>
        <dbReference type="Proteomes" id="UP000664073"/>
    </source>
</evidence>
<dbReference type="EMBL" id="JAFVMH010000002">
    <property type="protein sequence ID" value="MBO1324506.1"/>
    <property type="molecule type" value="Genomic_DNA"/>
</dbReference>
<comment type="pathway">
    <text evidence="1 6 8">Amino-acid degradation; L-histidine degradation into L-glutamate; N-formimidoyl-L-glutamate from L-histidine: step 1/3.</text>
</comment>
<dbReference type="CDD" id="cd00332">
    <property type="entry name" value="PAL-HAL"/>
    <property type="match status" value="1"/>
</dbReference>
<dbReference type="EC" id="4.3.1.3" evidence="2 6"/>
<dbReference type="Gene3D" id="1.10.275.10">
    <property type="entry name" value="Fumarase/aspartase (N-terminal domain)"/>
    <property type="match status" value="1"/>
</dbReference>
<evidence type="ECO:0000256" key="2">
    <source>
        <dbReference type="ARBA" id="ARBA00012994"/>
    </source>
</evidence>
<comment type="caution">
    <text evidence="10">The sequence shown here is derived from an EMBL/GenBank/DDBJ whole genome shotgun (WGS) entry which is preliminary data.</text>
</comment>
<dbReference type="InterPro" id="IPR001106">
    <property type="entry name" value="Aromatic_Lyase"/>
</dbReference>
<evidence type="ECO:0000256" key="1">
    <source>
        <dbReference type="ARBA" id="ARBA00005113"/>
    </source>
</evidence>
<dbReference type="GO" id="GO:0006548">
    <property type="term" value="P:L-histidine catabolic process"/>
    <property type="evidence" value="ECO:0007669"/>
    <property type="project" value="UniProtKB-UniRule"/>
</dbReference>
<comment type="similarity">
    <text evidence="6 7">Belongs to the PAL/histidase family.</text>
</comment>
<dbReference type="HAMAP" id="MF_00229">
    <property type="entry name" value="His_ammonia_lyase"/>
    <property type="match status" value="1"/>
</dbReference>
<comment type="subcellular location">
    <subcellularLocation>
        <location evidence="6 9">Cytoplasm</location>
    </subcellularLocation>
</comment>
<sequence>MANSFVLTPGQLDLATLRRFVFESPSVTLDPAALDILAEAARSVDRIVAGGAAVYGVNTGFGKLAKTRIPDDRLRDLQRNLVLSHAAGIGKPLPERVVRLILLLKANGLGRGFSGVRPQIVQLLLDMLDRGVIPVIPEKGSVGASGDLAPLAHMSAVLIGEGEAFFNGERLPGAKALRAAGLEPIVLGPKEGLALLNGTQTSTALALVALFDAEQLFQAALVTGSLTLDAARGTDAPFDPRLHTLRGQTGQIECAAVYRDLMQGSGIRASHLVDDERVQDPYCLRCQPQVMGAALDSLRHVARVLLVEANAVSDNPIHFPDTDEMISGGNFHAEPVAIAADLMAIAVSEIGAIAERRLALLVDPSMSGLPPFLVNDSGVNSGFMIAQVTAAALASENKTLAHPASVDSLPTSANQEDHVSMATFAARRVGDINDNVRTILGIEYLASVQGLDFLAPLTSSAALVRVAAALREQVPFFAQDRLFTTDMEAANALIASGVLTKAVADTRVLPTLEAV</sequence>
<accession>A0A939KR32</accession>
<evidence type="ECO:0000256" key="3">
    <source>
        <dbReference type="ARBA" id="ARBA00022808"/>
    </source>
</evidence>
<dbReference type="SUPFAM" id="SSF48557">
    <property type="entry name" value="L-aspartase-like"/>
    <property type="match status" value="1"/>
</dbReference>
<dbReference type="GO" id="GO:0005737">
    <property type="term" value="C:cytoplasm"/>
    <property type="evidence" value="ECO:0007669"/>
    <property type="project" value="UniProtKB-SubCell"/>
</dbReference>
<dbReference type="Proteomes" id="UP000664073">
    <property type="component" value="Unassembled WGS sequence"/>
</dbReference>
<dbReference type="GO" id="GO:0004397">
    <property type="term" value="F:histidine ammonia-lyase activity"/>
    <property type="evidence" value="ECO:0007669"/>
    <property type="project" value="UniProtKB-UniRule"/>
</dbReference>
<organism evidence="10 11">
    <name type="scientific">Acetobacter garciniae</name>
    <dbReference type="NCBI Taxonomy" id="2817435"/>
    <lineage>
        <taxon>Bacteria</taxon>
        <taxon>Pseudomonadati</taxon>
        <taxon>Pseudomonadota</taxon>
        <taxon>Alphaproteobacteria</taxon>
        <taxon>Acetobacterales</taxon>
        <taxon>Acetobacteraceae</taxon>
        <taxon>Acetobacter</taxon>
    </lineage>
</organism>
<dbReference type="InterPro" id="IPR024083">
    <property type="entry name" value="Fumarase/histidase_N"/>
</dbReference>
<dbReference type="InterPro" id="IPR008948">
    <property type="entry name" value="L-Aspartase-like"/>
</dbReference>
<keyword evidence="3 6" id="KW-0369">Histidine metabolism</keyword>
<dbReference type="InterPro" id="IPR005921">
    <property type="entry name" value="HutH"/>
</dbReference>
<dbReference type="Gene3D" id="1.20.200.10">
    <property type="entry name" value="Fumarase/aspartase (Central domain)"/>
    <property type="match status" value="1"/>
</dbReference>
<dbReference type="PROSITE" id="PS00488">
    <property type="entry name" value="PAL_HISTIDASE"/>
    <property type="match status" value="1"/>
</dbReference>
<gene>
    <name evidence="6 10" type="primary">hutH</name>
    <name evidence="10" type="ORF">J2D77_04970</name>
</gene>
<comment type="PTM">
    <text evidence="6">Contains an active site 4-methylidene-imidazol-5-one (MIO), which is formed autocatalytically by cyclization and dehydration of residues Ala-Ser-Gly.</text>
</comment>
<evidence type="ECO:0000256" key="8">
    <source>
        <dbReference type="RuleBase" id="RU004479"/>
    </source>
</evidence>
<evidence type="ECO:0000313" key="10">
    <source>
        <dbReference type="EMBL" id="MBO1324506.1"/>
    </source>
</evidence>
<dbReference type="RefSeq" id="WP_207845202.1">
    <property type="nucleotide sequence ID" value="NZ_JAFVMH010000002.1"/>
</dbReference>
<dbReference type="NCBIfam" id="TIGR01225">
    <property type="entry name" value="hutH"/>
    <property type="match status" value="1"/>
</dbReference>
<dbReference type="AlphaFoldDB" id="A0A939KR32"/>
<dbReference type="FunFam" id="1.10.275.10:FF:000005">
    <property type="entry name" value="Histidine ammonia-lyase"/>
    <property type="match status" value="1"/>
</dbReference>
<dbReference type="InterPro" id="IPR022313">
    <property type="entry name" value="Phe/His_NH3-lyase_AS"/>
</dbReference>
<keyword evidence="6" id="KW-0963">Cytoplasm</keyword>
<evidence type="ECO:0000256" key="7">
    <source>
        <dbReference type="RuleBase" id="RU003954"/>
    </source>
</evidence>
<reference evidence="10" key="1">
    <citation type="submission" date="2021-03" db="EMBL/GenBank/DDBJ databases">
        <title>The complete genome sequence of Acetobacter sp. TBRC 12339.</title>
        <authorList>
            <person name="Charoenyingcharoen P."/>
            <person name="Yukphan P."/>
        </authorList>
    </citation>
    <scope>NUCLEOTIDE SEQUENCE</scope>
    <source>
        <strain evidence="10">TBRC 12339</strain>
    </source>
</reference>
<proteinExistence type="inferred from homology"/>
<protein>
    <recommendedName>
        <fullName evidence="2 6">Histidine ammonia-lyase</fullName>
        <shortName evidence="6">Histidase</shortName>
        <ecNumber evidence="2 6">4.3.1.3</ecNumber>
    </recommendedName>
</protein>
<evidence type="ECO:0000256" key="4">
    <source>
        <dbReference type="ARBA" id="ARBA00023239"/>
    </source>
</evidence>
<dbReference type="Pfam" id="PF00221">
    <property type="entry name" value="Lyase_aromatic"/>
    <property type="match status" value="1"/>
</dbReference>